<evidence type="ECO:0000256" key="9">
    <source>
        <dbReference type="ARBA" id="ARBA00023257"/>
    </source>
</evidence>
<feature type="transmembrane region" description="Helical" evidence="11">
    <location>
        <begin position="144"/>
        <end position="170"/>
    </location>
</feature>
<evidence type="ECO:0000256" key="7">
    <source>
        <dbReference type="ARBA" id="ARBA00023170"/>
    </source>
</evidence>
<dbReference type="GO" id="GO:0004993">
    <property type="term" value="F:G protein-coupled serotonin receptor activity"/>
    <property type="evidence" value="ECO:0007669"/>
    <property type="project" value="TreeGrafter"/>
</dbReference>
<feature type="domain" description="G-protein coupled receptors family 1 profile" evidence="13">
    <location>
        <begin position="45"/>
        <end position="356"/>
    </location>
</feature>
<evidence type="ECO:0000256" key="11">
    <source>
        <dbReference type="RuleBase" id="RU361191"/>
    </source>
</evidence>
<proteinExistence type="inferred from homology"/>
<dbReference type="GO" id="GO:0030425">
    <property type="term" value="C:dendrite"/>
    <property type="evidence" value="ECO:0007669"/>
    <property type="project" value="TreeGrafter"/>
</dbReference>
<feature type="compositionally biased region" description="Polar residues" evidence="12">
    <location>
        <begin position="240"/>
        <end position="266"/>
    </location>
</feature>
<evidence type="ECO:0000256" key="4">
    <source>
        <dbReference type="ARBA" id="ARBA00023018"/>
    </source>
</evidence>
<comment type="function">
    <text evidence="11">The muscarinic acetylcholine receptor mediates various cellular responses, including inhibition of adenylate cyclase, breakdown of phosphoinositides and modulation of potassium channels through the action of G proteins.</text>
</comment>
<dbReference type="PANTHER" id="PTHR24247:SF180">
    <property type="entry name" value="MUSCARINIC ACETYLCHOLINE RECEPTOR M4"/>
    <property type="match status" value="1"/>
</dbReference>
<dbReference type="PRINTS" id="PR00237">
    <property type="entry name" value="GPCRRHODOPSN"/>
</dbReference>
<keyword evidence="6 11" id="KW-0472">Membrane</keyword>
<sequence>MSGIMAPRVNASCQPPVRWGCPYNVAQLVLIVMVTTSISIITALGNTLVILSIKVNPRLRTVNNYFLLSLALADLVIGLVSMNLYTLYLLQGHWPLGAVLCDLWLVLDYVVSSASVMNLLLISLDRYLCVTRPLSYPLRRTGRVAGLMIAAAWLAPLVLWAPTILSWQWVGGRRVVPDGHCYIHLLASPAVTLGTTLPSFYLPAVIMIVLYSCLSAASHGNLGAVGSQRDGPEAPGPSAIKQQRQATSGQPEGSDSKLTPKTRATSNTDLHRTASAVLSARPGLGSRERRRRRVMARERRVTRTVLSILLAFVLTWTPYNVMAVVAAFCHVCVPDALWATGYWLCYVNSAVNPGCYALCNVTFRRTFRSLVRCRRNTLR</sequence>
<keyword evidence="7 10" id="KW-0675">Receptor</keyword>
<dbReference type="RefSeq" id="XP_029010255.1">
    <property type="nucleotide sequence ID" value="XM_029154422.3"/>
</dbReference>
<organism evidence="14 15">
    <name type="scientific">Betta splendens</name>
    <name type="common">Siamese fighting fish</name>
    <dbReference type="NCBI Taxonomy" id="158456"/>
    <lineage>
        <taxon>Eukaryota</taxon>
        <taxon>Metazoa</taxon>
        <taxon>Chordata</taxon>
        <taxon>Craniata</taxon>
        <taxon>Vertebrata</taxon>
        <taxon>Euteleostomi</taxon>
        <taxon>Actinopterygii</taxon>
        <taxon>Neopterygii</taxon>
        <taxon>Teleostei</taxon>
        <taxon>Neoteleostei</taxon>
        <taxon>Acanthomorphata</taxon>
        <taxon>Anabantaria</taxon>
        <taxon>Anabantiformes</taxon>
        <taxon>Anabantoidei</taxon>
        <taxon>Osphronemidae</taxon>
        <taxon>Betta</taxon>
    </lineage>
</organism>
<reference evidence="15" key="1">
    <citation type="submission" date="2025-08" db="UniProtKB">
        <authorList>
            <consortium name="RefSeq"/>
        </authorList>
    </citation>
    <scope>IDENTIFICATION</scope>
</reference>
<dbReference type="PROSITE" id="PS00237">
    <property type="entry name" value="G_PROTEIN_RECEP_F1_1"/>
    <property type="match status" value="1"/>
</dbReference>
<dbReference type="CTD" id="100004742"/>
<keyword evidence="4 11" id="KW-0770">Synapse</keyword>
<dbReference type="Pfam" id="PF00001">
    <property type="entry name" value="7tm_1"/>
    <property type="match status" value="1"/>
</dbReference>
<evidence type="ECO:0000256" key="1">
    <source>
        <dbReference type="ARBA" id="ARBA00022475"/>
    </source>
</evidence>
<gene>
    <name evidence="15" type="primary">chrm4b</name>
</gene>
<dbReference type="Gene3D" id="1.20.1070.10">
    <property type="entry name" value="Rhodopsin 7-helix transmembrane proteins"/>
    <property type="match status" value="1"/>
</dbReference>
<dbReference type="InterPro" id="IPR017452">
    <property type="entry name" value="GPCR_Rhodpsn_7TM"/>
</dbReference>
<evidence type="ECO:0000259" key="13">
    <source>
        <dbReference type="PROSITE" id="PS50262"/>
    </source>
</evidence>
<feature type="transmembrane region" description="Helical" evidence="11">
    <location>
        <begin position="65"/>
        <end position="91"/>
    </location>
</feature>
<dbReference type="KEGG" id="bspl:114857687"/>
<keyword evidence="9 11" id="KW-0628">Postsynaptic cell membrane</keyword>
<dbReference type="InterPro" id="IPR000995">
    <property type="entry name" value="Musac_Ach_rcpt"/>
</dbReference>
<dbReference type="GO" id="GO:0045211">
    <property type="term" value="C:postsynaptic membrane"/>
    <property type="evidence" value="ECO:0007669"/>
    <property type="project" value="UniProtKB-SubCell"/>
</dbReference>
<keyword evidence="2 10" id="KW-0812">Transmembrane</keyword>
<protein>
    <recommendedName>
        <fullName evidence="11">Muscarinic acetylcholine receptor</fullName>
    </recommendedName>
</protein>
<dbReference type="OrthoDB" id="10071887at2759"/>
<evidence type="ECO:0000256" key="6">
    <source>
        <dbReference type="ARBA" id="ARBA00023136"/>
    </source>
</evidence>
<keyword evidence="1 11" id="KW-1003">Cell membrane</keyword>
<evidence type="ECO:0000313" key="14">
    <source>
        <dbReference type="Proteomes" id="UP000515150"/>
    </source>
</evidence>
<dbReference type="GO" id="GO:0016907">
    <property type="term" value="F:G protein-coupled acetylcholine receptor activity"/>
    <property type="evidence" value="ECO:0007669"/>
    <property type="project" value="UniProtKB-UniRule"/>
</dbReference>
<dbReference type="SUPFAM" id="SSF81321">
    <property type="entry name" value="Family A G protein-coupled receptor-like"/>
    <property type="match status" value="1"/>
</dbReference>
<comment type="similarity">
    <text evidence="11">Belongs to the G-protein coupled receptor 1 family. Muscarinic acetylcholine receptor subfamily.</text>
</comment>
<keyword evidence="8 10" id="KW-0807">Transducer</keyword>
<keyword evidence="5 10" id="KW-0297">G-protein coupled receptor</keyword>
<dbReference type="CDD" id="cd15049">
    <property type="entry name" value="7tmA_mAChR"/>
    <property type="match status" value="1"/>
</dbReference>
<name>A0A6P7MVM6_BETSP</name>
<evidence type="ECO:0000256" key="5">
    <source>
        <dbReference type="ARBA" id="ARBA00023040"/>
    </source>
</evidence>
<evidence type="ECO:0000256" key="2">
    <source>
        <dbReference type="ARBA" id="ARBA00022692"/>
    </source>
</evidence>
<dbReference type="InParanoid" id="A0A6P7MVM6"/>
<evidence type="ECO:0000256" key="10">
    <source>
        <dbReference type="RuleBase" id="RU000688"/>
    </source>
</evidence>
<comment type="caution">
    <text evidence="11">Lacks conserved residue(s) required for the propagation of feature annotation.</text>
</comment>
<dbReference type="GeneID" id="114857687"/>
<evidence type="ECO:0000256" key="3">
    <source>
        <dbReference type="ARBA" id="ARBA00022989"/>
    </source>
</evidence>
<evidence type="ECO:0000256" key="12">
    <source>
        <dbReference type="SAM" id="MobiDB-lite"/>
    </source>
</evidence>
<dbReference type="GO" id="GO:0007187">
    <property type="term" value="P:G protein-coupled receptor signaling pathway, coupled to cyclic nucleotide second messenger"/>
    <property type="evidence" value="ECO:0007669"/>
    <property type="project" value="TreeGrafter"/>
</dbReference>
<feature type="transmembrane region" description="Helical" evidence="11">
    <location>
        <begin position="103"/>
        <end position="124"/>
    </location>
</feature>
<feature type="region of interest" description="Disordered" evidence="12">
    <location>
        <begin position="225"/>
        <end position="266"/>
    </location>
</feature>
<accession>A0A6P7MVM6</accession>
<dbReference type="GO" id="GO:0007197">
    <property type="term" value="P:adenylate cyclase-inhibiting G protein-coupled acetylcholine receptor signaling pathway"/>
    <property type="evidence" value="ECO:0007669"/>
    <property type="project" value="TreeGrafter"/>
</dbReference>
<dbReference type="AlphaFoldDB" id="A0A6P7MVM6"/>
<dbReference type="InterPro" id="IPR000276">
    <property type="entry name" value="GPCR_Rhodpsn"/>
</dbReference>
<dbReference type="PANTHER" id="PTHR24247">
    <property type="entry name" value="5-HYDROXYTRYPTAMINE RECEPTOR"/>
    <property type="match status" value="1"/>
</dbReference>
<dbReference type="PRINTS" id="PR00243">
    <property type="entry name" value="MUSCARINICR"/>
</dbReference>
<evidence type="ECO:0000313" key="15">
    <source>
        <dbReference type="RefSeq" id="XP_029010255.1"/>
    </source>
</evidence>
<feature type="transmembrane region" description="Helical" evidence="11">
    <location>
        <begin position="25"/>
        <end position="53"/>
    </location>
</feature>
<dbReference type="Proteomes" id="UP000515150">
    <property type="component" value="Chromosome 6"/>
</dbReference>
<feature type="transmembrane region" description="Helical" evidence="11">
    <location>
        <begin position="190"/>
        <end position="214"/>
    </location>
</feature>
<keyword evidence="3 11" id="KW-1133">Transmembrane helix</keyword>
<evidence type="ECO:0000256" key="8">
    <source>
        <dbReference type="ARBA" id="ARBA00023224"/>
    </source>
</evidence>
<feature type="transmembrane region" description="Helical" evidence="11">
    <location>
        <begin position="301"/>
        <end position="319"/>
    </location>
</feature>
<dbReference type="PROSITE" id="PS50262">
    <property type="entry name" value="G_PROTEIN_RECEP_F1_2"/>
    <property type="match status" value="1"/>
</dbReference>
<comment type="subcellular location">
    <subcellularLocation>
        <location evidence="11">Cell membrane</location>
        <topology evidence="11">Multi-pass membrane protein</topology>
    </subcellularLocation>
    <subcellularLocation>
        <location evidence="11">Postsynaptic cell membrane</location>
        <topology evidence="11">Multi-pass membrane protein</topology>
    </subcellularLocation>
</comment>
<keyword evidence="14" id="KW-1185">Reference proteome</keyword>